<dbReference type="EMBL" id="CM055100">
    <property type="protein sequence ID" value="KAJ7544163.1"/>
    <property type="molecule type" value="Genomic_DNA"/>
</dbReference>
<keyword evidence="2" id="KW-1185">Reference proteome</keyword>
<protein>
    <submittedName>
        <fullName evidence="1">Uncharacterized protein</fullName>
    </submittedName>
</protein>
<accession>A0ACC2CQG9</accession>
<reference evidence="2" key="1">
    <citation type="journal article" date="2024" name="Proc. Natl. Acad. Sci. U.S.A.">
        <title>Extraordinary preservation of gene collinearity over three hundred million years revealed in homosporous lycophytes.</title>
        <authorList>
            <person name="Li C."/>
            <person name="Wickell D."/>
            <person name="Kuo L.Y."/>
            <person name="Chen X."/>
            <person name="Nie B."/>
            <person name="Liao X."/>
            <person name="Peng D."/>
            <person name="Ji J."/>
            <person name="Jenkins J."/>
            <person name="Williams M."/>
            <person name="Shu S."/>
            <person name="Plott C."/>
            <person name="Barry K."/>
            <person name="Rajasekar S."/>
            <person name="Grimwood J."/>
            <person name="Han X."/>
            <person name="Sun S."/>
            <person name="Hou Z."/>
            <person name="He W."/>
            <person name="Dai G."/>
            <person name="Sun C."/>
            <person name="Schmutz J."/>
            <person name="Leebens-Mack J.H."/>
            <person name="Li F.W."/>
            <person name="Wang L."/>
        </authorList>
    </citation>
    <scope>NUCLEOTIDE SEQUENCE [LARGE SCALE GENOMIC DNA]</scope>
    <source>
        <strain evidence="2">cv. PW_Plant_1</strain>
    </source>
</reference>
<name>A0ACC2CQG9_DIPCM</name>
<sequence>MPFGGRKLLGCMGKFHNVIYPFSDGGTDVGYGSTSRRDGYRAHESGCSLPQDVPKGCLAVYVGRERHRFVVPTEHLHHHLFKSLLEKSAKEFGFEYSGGIIIPCEVQLFQRILWLIDHSHPAAQKLDLDHLLTSQSKSRTLESAL</sequence>
<dbReference type="Proteomes" id="UP001162992">
    <property type="component" value="Chromosome 9"/>
</dbReference>
<organism evidence="1 2">
    <name type="scientific">Diphasiastrum complanatum</name>
    <name type="common">Issler's clubmoss</name>
    <name type="synonym">Lycopodium complanatum</name>
    <dbReference type="NCBI Taxonomy" id="34168"/>
    <lineage>
        <taxon>Eukaryota</taxon>
        <taxon>Viridiplantae</taxon>
        <taxon>Streptophyta</taxon>
        <taxon>Embryophyta</taxon>
        <taxon>Tracheophyta</taxon>
        <taxon>Lycopodiopsida</taxon>
        <taxon>Lycopodiales</taxon>
        <taxon>Lycopodiaceae</taxon>
        <taxon>Lycopodioideae</taxon>
        <taxon>Diphasiastrum</taxon>
    </lineage>
</organism>
<evidence type="ECO:0000313" key="1">
    <source>
        <dbReference type="EMBL" id="KAJ7544163.1"/>
    </source>
</evidence>
<proteinExistence type="predicted"/>
<evidence type="ECO:0000313" key="2">
    <source>
        <dbReference type="Proteomes" id="UP001162992"/>
    </source>
</evidence>
<gene>
    <name evidence="1" type="ORF">O6H91_09G066700</name>
</gene>
<comment type="caution">
    <text evidence="1">The sequence shown here is derived from an EMBL/GenBank/DDBJ whole genome shotgun (WGS) entry which is preliminary data.</text>
</comment>